<dbReference type="GO" id="GO:0016747">
    <property type="term" value="F:acyltransferase activity, transferring groups other than amino-acyl groups"/>
    <property type="evidence" value="ECO:0007669"/>
    <property type="project" value="InterPro"/>
</dbReference>
<dbReference type="PANTHER" id="PTHR43610">
    <property type="entry name" value="BLL6696 PROTEIN"/>
    <property type="match status" value="1"/>
</dbReference>
<sequence length="211" mass="22631">MSEPQVWRPARLPGARSLRAGDVRLRPLVADDAAALFAALDDPRVWRAGYGGGPAGRPLTAADMAVFVGRLLTLPDHAPFAVTLAHDGDAGPAGTLVGTSSLGDARPTLGRVHLGWTAYAPRVWGTQVNPSAKLALLRHAFEDCGYHRVKIQTDVRNERSQAAIARLGATREGVLRGHQPRADGTWRDTVVFSILADEWPGVRAGLEARVR</sequence>
<gene>
    <name evidence="2" type="ORF">CAE01nite_00100</name>
</gene>
<name>A0A512D723_9CELL</name>
<feature type="domain" description="N-acetyltransferase" evidence="1">
    <location>
        <begin position="23"/>
        <end position="169"/>
    </location>
</feature>
<evidence type="ECO:0000259" key="1">
    <source>
        <dbReference type="Pfam" id="PF13302"/>
    </source>
</evidence>
<dbReference type="RefSeq" id="WP_246130903.1">
    <property type="nucleotide sequence ID" value="NZ_BAAARM010000001.1"/>
</dbReference>
<comment type="caution">
    <text evidence="2">The sequence shown here is derived from an EMBL/GenBank/DDBJ whole genome shotgun (WGS) entry which is preliminary data.</text>
</comment>
<evidence type="ECO:0000313" key="2">
    <source>
        <dbReference type="EMBL" id="GEO32285.1"/>
    </source>
</evidence>
<protein>
    <submittedName>
        <fullName evidence="2">N-acetyltransferase</fullName>
    </submittedName>
</protein>
<dbReference type="InterPro" id="IPR000182">
    <property type="entry name" value="GNAT_dom"/>
</dbReference>
<dbReference type="SUPFAM" id="SSF55729">
    <property type="entry name" value="Acyl-CoA N-acyltransferases (Nat)"/>
    <property type="match status" value="1"/>
</dbReference>
<dbReference type="Pfam" id="PF13302">
    <property type="entry name" value="Acetyltransf_3"/>
    <property type="match status" value="1"/>
</dbReference>
<proteinExistence type="predicted"/>
<dbReference type="PANTHER" id="PTHR43610:SF1">
    <property type="entry name" value="N-ACETYLTRANSFERASE DOMAIN-CONTAINING PROTEIN"/>
    <property type="match status" value="1"/>
</dbReference>
<dbReference type="InterPro" id="IPR016181">
    <property type="entry name" value="Acyl_CoA_acyltransferase"/>
</dbReference>
<dbReference type="AlphaFoldDB" id="A0A512D723"/>
<keyword evidence="2" id="KW-0808">Transferase</keyword>
<keyword evidence="3" id="KW-1185">Reference proteome</keyword>
<evidence type="ECO:0000313" key="3">
    <source>
        <dbReference type="Proteomes" id="UP000321181"/>
    </source>
</evidence>
<dbReference type="Proteomes" id="UP000321181">
    <property type="component" value="Unassembled WGS sequence"/>
</dbReference>
<dbReference type="Gene3D" id="3.40.630.30">
    <property type="match status" value="1"/>
</dbReference>
<dbReference type="EMBL" id="BJYY01000001">
    <property type="protein sequence ID" value="GEO32285.1"/>
    <property type="molecule type" value="Genomic_DNA"/>
</dbReference>
<organism evidence="2 3">
    <name type="scientific">Cellulomonas aerilata</name>
    <dbReference type="NCBI Taxonomy" id="515326"/>
    <lineage>
        <taxon>Bacteria</taxon>
        <taxon>Bacillati</taxon>
        <taxon>Actinomycetota</taxon>
        <taxon>Actinomycetes</taxon>
        <taxon>Micrococcales</taxon>
        <taxon>Cellulomonadaceae</taxon>
        <taxon>Cellulomonas</taxon>
    </lineage>
</organism>
<reference evidence="2 3" key="1">
    <citation type="submission" date="2019-07" db="EMBL/GenBank/DDBJ databases">
        <title>Whole genome shotgun sequence of Cellulomonas aerilata NBRC 106308.</title>
        <authorList>
            <person name="Hosoyama A."/>
            <person name="Uohara A."/>
            <person name="Ohji S."/>
            <person name="Ichikawa N."/>
        </authorList>
    </citation>
    <scope>NUCLEOTIDE SEQUENCE [LARGE SCALE GENOMIC DNA]</scope>
    <source>
        <strain evidence="2 3">NBRC 106308</strain>
    </source>
</reference>
<accession>A0A512D723</accession>